<evidence type="ECO:0000256" key="6">
    <source>
        <dbReference type="ARBA" id="ARBA00023139"/>
    </source>
</evidence>
<accession>A0A840QT73</accession>
<dbReference type="Pfam" id="PF05504">
    <property type="entry name" value="Spore_GerAC"/>
    <property type="match status" value="1"/>
</dbReference>
<keyword evidence="4" id="KW-0732">Signal</keyword>
<dbReference type="InterPro" id="IPR046953">
    <property type="entry name" value="Spore_GerAC-like_C"/>
</dbReference>
<feature type="domain" description="Spore germination GerAC-like C-terminal" evidence="8">
    <location>
        <begin position="203"/>
        <end position="364"/>
    </location>
</feature>
<gene>
    <name evidence="10" type="ORF">HNQ41_002723</name>
</gene>
<keyword evidence="5" id="KW-0472">Membrane</keyword>
<evidence type="ECO:0000259" key="8">
    <source>
        <dbReference type="Pfam" id="PF05504"/>
    </source>
</evidence>
<dbReference type="RefSeq" id="WP_184664924.1">
    <property type="nucleotide sequence ID" value="NZ_JACHHB010000013.1"/>
</dbReference>
<proteinExistence type="inferred from homology"/>
<evidence type="ECO:0000256" key="1">
    <source>
        <dbReference type="ARBA" id="ARBA00004635"/>
    </source>
</evidence>
<evidence type="ECO:0000256" key="5">
    <source>
        <dbReference type="ARBA" id="ARBA00023136"/>
    </source>
</evidence>
<comment type="caution">
    <text evidence="10">The sequence shown here is derived from an EMBL/GenBank/DDBJ whole genome shotgun (WGS) entry which is preliminary data.</text>
</comment>
<dbReference type="EMBL" id="JACHHB010000013">
    <property type="protein sequence ID" value="MBB5174508.1"/>
    <property type="molecule type" value="Genomic_DNA"/>
</dbReference>
<evidence type="ECO:0000256" key="2">
    <source>
        <dbReference type="ARBA" id="ARBA00007886"/>
    </source>
</evidence>
<evidence type="ECO:0000259" key="9">
    <source>
        <dbReference type="Pfam" id="PF25198"/>
    </source>
</evidence>
<dbReference type="PROSITE" id="PS51257">
    <property type="entry name" value="PROKAR_LIPOPROTEIN"/>
    <property type="match status" value="1"/>
</dbReference>
<keyword evidence="11" id="KW-1185">Reference proteome</keyword>
<evidence type="ECO:0000313" key="10">
    <source>
        <dbReference type="EMBL" id="MBB5174508.1"/>
    </source>
</evidence>
<organism evidence="10 11">
    <name type="scientific">Texcoconibacillus texcoconensis</name>
    <dbReference type="NCBI Taxonomy" id="1095777"/>
    <lineage>
        <taxon>Bacteria</taxon>
        <taxon>Bacillati</taxon>
        <taxon>Bacillota</taxon>
        <taxon>Bacilli</taxon>
        <taxon>Bacillales</taxon>
        <taxon>Bacillaceae</taxon>
        <taxon>Texcoconibacillus</taxon>
    </lineage>
</organism>
<dbReference type="InterPro" id="IPR057336">
    <property type="entry name" value="GerAC_N"/>
</dbReference>
<dbReference type="PANTHER" id="PTHR35789:SF1">
    <property type="entry name" value="SPORE GERMINATION PROTEIN B3"/>
    <property type="match status" value="1"/>
</dbReference>
<dbReference type="PANTHER" id="PTHR35789">
    <property type="entry name" value="SPORE GERMINATION PROTEIN B3"/>
    <property type="match status" value="1"/>
</dbReference>
<dbReference type="AlphaFoldDB" id="A0A840QT73"/>
<dbReference type="GO" id="GO:0009847">
    <property type="term" value="P:spore germination"/>
    <property type="evidence" value="ECO:0007669"/>
    <property type="project" value="InterPro"/>
</dbReference>
<dbReference type="InterPro" id="IPR038501">
    <property type="entry name" value="Spore_GerAC_C_sf"/>
</dbReference>
<name>A0A840QT73_9BACI</name>
<dbReference type="Pfam" id="PF25198">
    <property type="entry name" value="Spore_GerAC_N"/>
    <property type="match status" value="1"/>
</dbReference>
<evidence type="ECO:0000256" key="3">
    <source>
        <dbReference type="ARBA" id="ARBA00022544"/>
    </source>
</evidence>
<evidence type="ECO:0000256" key="7">
    <source>
        <dbReference type="ARBA" id="ARBA00023288"/>
    </source>
</evidence>
<keyword evidence="3" id="KW-0309">Germination</keyword>
<dbReference type="GO" id="GO:0016020">
    <property type="term" value="C:membrane"/>
    <property type="evidence" value="ECO:0007669"/>
    <property type="project" value="UniProtKB-SubCell"/>
</dbReference>
<evidence type="ECO:0000256" key="4">
    <source>
        <dbReference type="ARBA" id="ARBA00022729"/>
    </source>
</evidence>
<feature type="domain" description="Spore germination protein N-terminal" evidence="9">
    <location>
        <begin position="26"/>
        <end position="194"/>
    </location>
</feature>
<reference evidence="10 11" key="1">
    <citation type="submission" date="2020-08" db="EMBL/GenBank/DDBJ databases">
        <title>Genomic Encyclopedia of Type Strains, Phase IV (KMG-IV): sequencing the most valuable type-strain genomes for metagenomic binning, comparative biology and taxonomic classification.</title>
        <authorList>
            <person name="Goeker M."/>
        </authorList>
    </citation>
    <scope>NUCLEOTIDE SEQUENCE [LARGE SCALE GENOMIC DNA]</scope>
    <source>
        <strain evidence="10 11">DSM 24696</strain>
    </source>
</reference>
<comment type="similarity">
    <text evidence="2">Belongs to the GerABKC lipoprotein family.</text>
</comment>
<dbReference type="InterPro" id="IPR008844">
    <property type="entry name" value="Spore_GerAC-like"/>
</dbReference>
<dbReference type="Gene3D" id="3.30.300.210">
    <property type="entry name" value="Nutrient germinant receptor protein C, domain 3"/>
    <property type="match status" value="1"/>
</dbReference>
<evidence type="ECO:0000313" key="11">
    <source>
        <dbReference type="Proteomes" id="UP000551878"/>
    </source>
</evidence>
<keyword evidence="7" id="KW-0449">Lipoprotein</keyword>
<dbReference type="Proteomes" id="UP000551878">
    <property type="component" value="Unassembled WGS sequence"/>
</dbReference>
<comment type="subcellular location">
    <subcellularLocation>
        <location evidence="1">Membrane</location>
        <topology evidence="1">Lipid-anchor</topology>
    </subcellularLocation>
</comment>
<dbReference type="NCBIfam" id="TIGR02887">
    <property type="entry name" value="spore_ger_x_C"/>
    <property type="match status" value="1"/>
</dbReference>
<protein>
    <submittedName>
        <fullName evidence="10">Spore germination protein</fullName>
    </submittedName>
</protein>
<keyword evidence="6" id="KW-0564">Palmitate</keyword>
<sequence length="367" mass="41556">MKSNGQRLIKLSLALLLFITGCGPQQNILDEIRIMHTIGFDYIDDNHFRGTVTIPIYGSETEGETRTEIITDTSRTAKDIKVKLDAQSSKRLHNGKLQSILFDETFLQEGVSELVDTFLRDPKIGMRVQLIGVEDKSVLDLLDQTYPIEEHVARYINDLVDQNIEDQNIPKTNLHIYLARFYDEGADPFIPVVKEKDENLKVNGIMTFNEDRAVCKLSLRESFMMKLLLEELNDGGAIEIALDEDENEFTVLRNIMSEANYTFDFNDPSLSLQIDIDFKARINEYSGQTLSSSKLNEITSATKEQIENEAGALVTQLQENNTDPLAIGMHARSKGYDISNDDWDETYKNLDVNINADVTILSTGIEE</sequence>